<organism evidence="8 9">
    <name type="scientific">Sporomusa silvacetica DSM 10669</name>
    <dbReference type="NCBI Taxonomy" id="1123289"/>
    <lineage>
        <taxon>Bacteria</taxon>
        <taxon>Bacillati</taxon>
        <taxon>Bacillota</taxon>
        <taxon>Negativicutes</taxon>
        <taxon>Selenomonadales</taxon>
        <taxon>Sporomusaceae</taxon>
        <taxon>Sporomusa</taxon>
    </lineage>
</organism>
<dbReference type="CDD" id="cd03293">
    <property type="entry name" value="ABC_NrtD_SsuB_transporters"/>
    <property type="match status" value="1"/>
</dbReference>
<dbReference type="EMBL" id="CP155573">
    <property type="protein sequence ID" value="XFO67280.1"/>
    <property type="molecule type" value="Genomic_DNA"/>
</dbReference>
<dbReference type="GO" id="GO:0016787">
    <property type="term" value="F:hydrolase activity"/>
    <property type="evidence" value="ECO:0007669"/>
    <property type="project" value="UniProtKB-KW"/>
</dbReference>
<dbReference type="GO" id="GO:0005524">
    <property type="term" value="F:ATP binding"/>
    <property type="evidence" value="ECO:0007669"/>
    <property type="project" value="UniProtKB-KW"/>
</dbReference>
<keyword evidence="1" id="KW-0813">Transport</keyword>
<dbReference type="Gene3D" id="3.40.50.300">
    <property type="entry name" value="P-loop containing nucleotide triphosphate hydrolases"/>
    <property type="match status" value="1"/>
</dbReference>
<dbReference type="PROSITE" id="PS50893">
    <property type="entry name" value="ABC_TRANSPORTER_2"/>
    <property type="match status" value="1"/>
</dbReference>
<dbReference type="InterPro" id="IPR017871">
    <property type="entry name" value="ABC_transporter-like_CS"/>
</dbReference>
<dbReference type="InterPro" id="IPR003439">
    <property type="entry name" value="ABC_transporter-like_ATP-bd"/>
</dbReference>
<dbReference type="InterPro" id="IPR050166">
    <property type="entry name" value="ABC_transporter_ATP-bind"/>
</dbReference>
<evidence type="ECO:0000256" key="4">
    <source>
        <dbReference type="ARBA" id="ARBA00022840"/>
    </source>
</evidence>
<keyword evidence="5" id="KW-1278">Translocase</keyword>
<gene>
    <name evidence="8" type="primary">ssuB_2</name>
    <name evidence="8" type="ORF">SPSIL_034750</name>
</gene>
<dbReference type="SUPFAM" id="SSF52540">
    <property type="entry name" value="P-loop containing nucleoside triphosphate hydrolases"/>
    <property type="match status" value="1"/>
</dbReference>
<dbReference type="InterPro" id="IPR003593">
    <property type="entry name" value="AAA+_ATPase"/>
</dbReference>
<dbReference type="Pfam" id="PF00005">
    <property type="entry name" value="ABC_tran"/>
    <property type="match status" value="1"/>
</dbReference>
<protein>
    <submittedName>
        <fullName evidence="8">Aliphatic sulfonates import ATP-binding protein SsuB</fullName>
        <ecNumber evidence="8">3.6.3.-</ecNumber>
    </submittedName>
</protein>
<feature type="domain" description="ABC transporter" evidence="7">
    <location>
        <begin position="9"/>
        <end position="230"/>
    </location>
</feature>
<name>A0ABZ3INP6_9FIRM</name>
<sequence>MSEIKGFEIKIQNLSKFFGEFQVLKNINLTIEQGEFVALVGQSGCGKSTLLRLISNLEVPSDGQITLDNVPVKKINPAVRYLFQEARLLPWKSVWENVAIGSKDRSKEKALNALKEVDLESKAEEWPSVLSGGQKQRVSLARALAGEPKLLLLDEPLGALDALTRINMQILIEKLWREQGFSVVLVTHDVSEAIFLADRVVLIEDGKIAMDKKITLARPRVKDNNFAYFERLILDKVMKNDQTSLNETADQIYAI</sequence>
<evidence type="ECO:0000313" key="8">
    <source>
        <dbReference type="EMBL" id="XFO67280.1"/>
    </source>
</evidence>
<evidence type="ECO:0000259" key="7">
    <source>
        <dbReference type="PROSITE" id="PS50893"/>
    </source>
</evidence>
<keyword evidence="3" id="KW-0547">Nucleotide-binding</keyword>
<proteinExistence type="predicted"/>
<dbReference type="InterPro" id="IPR027417">
    <property type="entry name" value="P-loop_NTPase"/>
</dbReference>
<evidence type="ECO:0000256" key="1">
    <source>
        <dbReference type="ARBA" id="ARBA00022448"/>
    </source>
</evidence>
<accession>A0ABZ3INP6</accession>
<keyword evidence="8" id="KW-0378">Hydrolase</keyword>
<dbReference type="EC" id="3.6.3.-" evidence="8"/>
<evidence type="ECO:0000313" key="9">
    <source>
        <dbReference type="Proteomes" id="UP000216752"/>
    </source>
</evidence>
<evidence type="ECO:0000256" key="2">
    <source>
        <dbReference type="ARBA" id="ARBA00022475"/>
    </source>
</evidence>
<keyword evidence="9" id="KW-1185">Reference proteome</keyword>
<evidence type="ECO:0000256" key="3">
    <source>
        <dbReference type="ARBA" id="ARBA00022741"/>
    </source>
</evidence>
<dbReference type="Proteomes" id="UP000216752">
    <property type="component" value="Chromosome"/>
</dbReference>
<dbReference type="PANTHER" id="PTHR42788:SF17">
    <property type="entry name" value="ALIPHATIC SULFONATES IMPORT ATP-BINDING PROTEIN SSUB"/>
    <property type="match status" value="1"/>
</dbReference>
<dbReference type="PROSITE" id="PS00211">
    <property type="entry name" value="ABC_TRANSPORTER_1"/>
    <property type="match status" value="1"/>
</dbReference>
<keyword evidence="2" id="KW-1003">Cell membrane</keyword>
<keyword evidence="6" id="KW-0472">Membrane</keyword>
<dbReference type="SMART" id="SM00382">
    <property type="entry name" value="AAA"/>
    <property type="match status" value="1"/>
</dbReference>
<evidence type="ECO:0000256" key="6">
    <source>
        <dbReference type="ARBA" id="ARBA00023136"/>
    </source>
</evidence>
<reference evidence="8" key="1">
    <citation type="submission" date="2024-05" db="EMBL/GenBank/DDBJ databases">
        <title>Isolation and characterization of Sporomusa carbonis sp. nov., a carboxydotrophic hydrogenogen in the genus of Sporomusa isolated from a charcoal burning pile.</title>
        <authorList>
            <person name="Boeer T."/>
            <person name="Rosenbaum F."/>
            <person name="Eysell L."/>
            <person name="Mueller V."/>
            <person name="Daniel R."/>
            <person name="Poehlein A."/>
        </authorList>
    </citation>
    <scope>NUCLEOTIDE SEQUENCE [LARGE SCALE GENOMIC DNA]</scope>
    <source>
        <strain evidence="8">DSM 10669</strain>
    </source>
</reference>
<dbReference type="PANTHER" id="PTHR42788">
    <property type="entry name" value="TAURINE IMPORT ATP-BINDING PROTEIN-RELATED"/>
    <property type="match status" value="1"/>
</dbReference>
<keyword evidence="4 8" id="KW-0067">ATP-binding</keyword>
<dbReference type="RefSeq" id="WP_094606851.1">
    <property type="nucleotide sequence ID" value="NZ_CP155573.1"/>
</dbReference>
<evidence type="ECO:0000256" key="5">
    <source>
        <dbReference type="ARBA" id="ARBA00022967"/>
    </source>
</evidence>